<dbReference type="Proteomes" id="UP000683360">
    <property type="component" value="Unassembled WGS sequence"/>
</dbReference>
<dbReference type="Pfam" id="PF12796">
    <property type="entry name" value="Ank_2"/>
    <property type="match status" value="2"/>
</dbReference>
<dbReference type="SUPFAM" id="SSF52540">
    <property type="entry name" value="P-loop containing nucleoside triphosphate hydrolases"/>
    <property type="match status" value="1"/>
</dbReference>
<evidence type="ECO:0000313" key="5">
    <source>
        <dbReference type="Proteomes" id="UP000683360"/>
    </source>
</evidence>
<dbReference type="PROSITE" id="PS50297">
    <property type="entry name" value="ANK_REP_REGION"/>
    <property type="match status" value="2"/>
</dbReference>
<accession>A0A8S3VAU8</accession>
<dbReference type="InterPro" id="IPR036770">
    <property type="entry name" value="Ankyrin_rpt-contain_sf"/>
</dbReference>
<protein>
    <submittedName>
        <fullName evidence="4">Uncharacterized protein</fullName>
    </submittedName>
</protein>
<gene>
    <name evidence="4" type="ORF">MEDL_66105</name>
</gene>
<dbReference type="PANTHER" id="PTHR24188:SF29">
    <property type="entry name" value="GH09064P"/>
    <property type="match status" value="1"/>
</dbReference>
<dbReference type="InterPro" id="IPR027417">
    <property type="entry name" value="P-loop_NTPase"/>
</dbReference>
<dbReference type="SUPFAM" id="SSF48403">
    <property type="entry name" value="Ankyrin repeat"/>
    <property type="match status" value="1"/>
</dbReference>
<dbReference type="Gene3D" id="1.25.40.20">
    <property type="entry name" value="Ankyrin repeat-containing domain"/>
    <property type="match status" value="2"/>
</dbReference>
<feature type="repeat" description="ANK" evidence="3">
    <location>
        <begin position="55"/>
        <end position="87"/>
    </location>
</feature>
<sequence>MADNEKLDVHEREVSLSDVMQAVKRKKLIKAVFEGNLPDLKLSIENGSELEYRYKGYTPVLIAVQQGYLKIAQYLITAGCDRESRTELGSTPLLIAVQKGHLNIVKYLITVECNRESRNKDEFTPLLIAVQEDTLILSNTLLLLVVKRSQHQDRIYTIIACCRKDISRLSNIFAMLDVTRKRVQRVENALHLAAEYGHLQITKWLIKEGGISPMNVTYQGQTPYQLAAEADRQDSSDKRKERHEIMEFLRVVMSTEYQKVPSTIAQQKSVSKGPKGTKEEVQIFSDKEFRGLLMSGAYKCFWNRIFLTGPFGVGKTSLAKILVGDEVPEERKSTDGIWIYLGRAGMDIKKRCWIFLKHGTILNATVQSLLRSTEVTATLVAVKSVDDKNDPVAVKHNEKTKNQDDVTSKPDAVAVKHSGDMPTLDSLKSQNKIPHAFKKKSKFPGFT</sequence>
<dbReference type="OrthoDB" id="6286668at2759"/>
<dbReference type="PANTHER" id="PTHR24188">
    <property type="entry name" value="ANKYRIN REPEAT PROTEIN"/>
    <property type="match status" value="1"/>
</dbReference>
<reference evidence="4" key="1">
    <citation type="submission" date="2021-03" db="EMBL/GenBank/DDBJ databases">
        <authorList>
            <person name="Bekaert M."/>
        </authorList>
    </citation>
    <scope>NUCLEOTIDE SEQUENCE</scope>
</reference>
<evidence type="ECO:0000313" key="4">
    <source>
        <dbReference type="EMBL" id="CAG2254617.1"/>
    </source>
</evidence>
<name>A0A8S3VAU8_MYTED</name>
<evidence type="ECO:0000256" key="3">
    <source>
        <dbReference type="PROSITE-ProRule" id="PRU00023"/>
    </source>
</evidence>
<dbReference type="PROSITE" id="PS50088">
    <property type="entry name" value="ANK_REPEAT"/>
    <property type="match status" value="2"/>
</dbReference>
<dbReference type="AlphaFoldDB" id="A0A8S3VAU8"/>
<keyword evidence="2 3" id="KW-0040">ANK repeat</keyword>
<keyword evidence="1" id="KW-0677">Repeat</keyword>
<dbReference type="InterPro" id="IPR002110">
    <property type="entry name" value="Ankyrin_rpt"/>
</dbReference>
<organism evidence="4 5">
    <name type="scientific">Mytilus edulis</name>
    <name type="common">Blue mussel</name>
    <dbReference type="NCBI Taxonomy" id="6550"/>
    <lineage>
        <taxon>Eukaryota</taxon>
        <taxon>Metazoa</taxon>
        <taxon>Spiralia</taxon>
        <taxon>Lophotrochozoa</taxon>
        <taxon>Mollusca</taxon>
        <taxon>Bivalvia</taxon>
        <taxon>Autobranchia</taxon>
        <taxon>Pteriomorphia</taxon>
        <taxon>Mytilida</taxon>
        <taxon>Mytiloidea</taxon>
        <taxon>Mytilidae</taxon>
        <taxon>Mytilinae</taxon>
        <taxon>Mytilus</taxon>
    </lineage>
</organism>
<evidence type="ECO:0000256" key="1">
    <source>
        <dbReference type="ARBA" id="ARBA00022737"/>
    </source>
</evidence>
<comment type="caution">
    <text evidence="4">The sequence shown here is derived from an EMBL/GenBank/DDBJ whole genome shotgun (WGS) entry which is preliminary data.</text>
</comment>
<evidence type="ECO:0000256" key="2">
    <source>
        <dbReference type="ARBA" id="ARBA00023043"/>
    </source>
</evidence>
<keyword evidence="5" id="KW-1185">Reference proteome</keyword>
<proteinExistence type="predicted"/>
<dbReference type="SMART" id="SM00248">
    <property type="entry name" value="ANK"/>
    <property type="match status" value="3"/>
</dbReference>
<dbReference type="EMBL" id="CAJPWZ010003250">
    <property type="protein sequence ID" value="CAG2254617.1"/>
    <property type="molecule type" value="Genomic_DNA"/>
</dbReference>
<feature type="repeat" description="ANK" evidence="3">
    <location>
        <begin position="88"/>
        <end position="120"/>
    </location>
</feature>